<evidence type="ECO:0000313" key="6">
    <source>
        <dbReference type="EMBL" id="RHL89810.1"/>
    </source>
</evidence>
<protein>
    <submittedName>
        <fullName evidence="6">LysR family transcriptional regulator</fullName>
    </submittedName>
</protein>
<dbReference type="PANTHER" id="PTHR30419:SF28">
    <property type="entry name" value="HTH-TYPE TRANSCRIPTIONAL REGULATOR BSDA"/>
    <property type="match status" value="1"/>
</dbReference>
<dbReference type="GO" id="GO:0003677">
    <property type="term" value="F:DNA binding"/>
    <property type="evidence" value="ECO:0007669"/>
    <property type="project" value="UniProtKB-KW"/>
</dbReference>
<dbReference type="Pfam" id="PF03466">
    <property type="entry name" value="LysR_substrate"/>
    <property type="match status" value="1"/>
</dbReference>
<feature type="domain" description="HTH lysR-type" evidence="5">
    <location>
        <begin position="1"/>
        <end position="57"/>
    </location>
</feature>
<keyword evidence="2" id="KW-0805">Transcription regulation</keyword>
<comment type="similarity">
    <text evidence="1">Belongs to the LysR transcriptional regulatory family.</text>
</comment>
<sequence>MDKNIQYILEVARQAGITKAANKLYITPSALSRFVQARESELNVLLFHRIGKRFVPTEAGKYYIQKCQEIEQLQLELNQQMQHFANISNKVIQIGVQPSFSTVVLDKVLPAFRKIYPDMKIVLQEYSAANLMEMLRRQEVDVILATTDKRDSDYEYQLVKSCETVVAVEKNHPLITQAVSRAGFRYPWIELVKCAMEENVMLLPDLKFRQKADELYACNQLIPNIGYQISGTRTGLACVACNQAVMITLDHMIFNSLFSDRIVPLSVGEKPSHTELNLVFMKDTVFQKEIQKLYKIICKQVR</sequence>
<dbReference type="GO" id="GO:0005829">
    <property type="term" value="C:cytosol"/>
    <property type="evidence" value="ECO:0007669"/>
    <property type="project" value="TreeGrafter"/>
</dbReference>
<evidence type="ECO:0000256" key="2">
    <source>
        <dbReference type="ARBA" id="ARBA00023015"/>
    </source>
</evidence>
<dbReference type="Proteomes" id="UP000283325">
    <property type="component" value="Unassembled WGS sequence"/>
</dbReference>
<dbReference type="Gene3D" id="1.10.10.10">
    <property type="entry name" value="Winged helix-like DNA-binding domain superfamily/Winged helix DNA-binding domain"/>
    <property type="match status" value="1"/>
</dbReference>
<evidence type="ECO:0000256" key="1">
    <source>
        <dbReference type="ARBA" id="ARBA00009437"/>
    </source>
</evidence>
<dbReference type="PROSITE" id="PS50931">
    <property type="entry name" value="HTH_LYSR"/>
    <property type="match status" value="1"/>
</dbReference>
<dbReference type="PANTHER" id="PTHR30419">
    <property type="entry name" value="HTH-TYPE TRANSCRIPTIONAL REGULATOR YBHD"/>
    <property type="match status" value="1"/>
</dbReference>
<dbReference type="Pfam" id="PF00126">
    <property type="entry name" value="HTH_1"/>
    <property type="match status" value="1"/>
</dbReference>
<dbReference type="InterPro" id="IPR036388">
    <property type="entry name" value="WH-like_DNA-bd_sf"/>
</dbReference>
<evidence type="ECO:0000259" key="5">
    <source>
        <dbReference type="PROSITE" id="PS50931"/>
    </source>
</evidence>
<dbReference type="AlphaFoldDB" id="A0A415N3T8"/>
<dbReference type="SUPFAM" id="SSF53850">
    <property type="entry name" value="Periplasmic binding protein-like II"/>
    <property type="match status" value="1"/>
</dbReference>
<dbReference type="InterPro" id="IPR000847">
    <property type="entry name" value="LysR_HTH_N"/>
</dbReference>
<dbReference type="CDD" id="cd05466">
    <property type="entry name" value="PBP2_LTTR_substrate"/>
    <property type="match status" value="1"/>
</dbReference>
<dbReference type="InterPro" id="IPR050950">
    <property type="entry name" value="HTH-type_LysR_regulators"/>
</dbReference>
<proteinExistence type="inferred from homology"/>
<keyword evidence="3" id="KW-0238">DNA-binding</keyword>
<evidence type="ECO:0000256" key="3">
    <source>
        <dbReference type="ARBA" id="ARBA00023125"/>
    </source>
</evidence>
<comment type="caution">
    <text evidence="6">The sequence shown here is derived from an EMBL/GenBank/DDBJ whole genome shotgun (WGS) entry which is preliminary data.</text>
</comment>
<gene>
    <name evidence="6" type="ORF">DWZ98_03125</name>
</gene>
<evidence type="ECO:0000256" key="4">
    <source>
        <dbReference type="ARBA" id="ARBA00023163"/>
    </source>
</evidence>
<evidence type="ECO:0000313" key="7">
    <source>
        <dbReference type="Proteomes" id="UP000283325"/>
    </source>
</evidence>
<organism evidence="6 7">
    <name type="scientific">Dorea formicigenerans</name>
    <dbReference type="NCBI Taxonomy" id="39486"/>
    <lineage>
        <taxon>Bacteria</taxon>
        <taxon>Bacillati</taxon>
        <taxon>Bacillota</taxon>
        <taxon>Clostridia</taxon>
        <taxon>Lachnospirales</taxon>
        <taxon>Lachnospiraceae</taxon>
        <taxon>Dorea</taxon>
    </lineage>
</organism>
<accession>A0A415N3T8</accession>
<dbReference type="RefSeq" id="WP_118426955.1">
    <property type="nucleotide sequence ID" value="NZ_QRPD01000002.1"/>
</dbReference>
<name>A0A415N3T8_9FIRM</name>
<keyword evidence="4" id="KW-0804">Transcription</keyword>
<dbReference type="SUPFAM" id="SSF46785">
    <property type="entry name" value="Winged helix' DNA-binding domain"/>
    <property type="match status" value="1"/>
</dbReference>
<dbReference type="InterPro" id="IPR005119">
    <property type="entry name" value="LysR_subst-bd"/>
</dbReference>
<dbReference type="EMBL" id="QRPD01000002">
    <property type="protein sequence ID" value="RHL89810.1"/>
    <property type="molecule type" value="Genomic_DNA"/>
</dbReference>
<reference evidence="6 7" key="1">
    <citation type="submission" date="2018-08" db="EMBL/GenBank/DDBJ databases">
        <title>A genome reference for cultivated species of the human gut microbiota.</title>
        <authorList>
            <person name="Zou Y."/>
            <person name="Xue W."/>
            <person name="Luo G."/>
        </authorList>
    </citation>
    <scope>NUCLEOTIDE SEQUENCE [LARGE SCALE GENOMIC DNA]</scope>
    <source>
        <strain evidence="6 7">AF36-1BH</strain>
    </source>
</reference>
<dbReference type="Gene3D" id="3.40.190.290">
    <property type="match status" value="1"/>
</dbReference>
<dbReference type="InterPro" id="IPR036390">
    <property type="entry name" value="WH_DNA-bd_sf"/>
</dbReference>
<dbReference type="GO" id="GO:0003700">
    <property type="term" value="F:DNA-binding transcription factor activity"/>
    <property type="evidence" value="ECO:0007669"/>
    <property type="project" value="InterPro"/>
</dbReference>